<comment type="caution">
    <text evidence="8">The sequence shown here is derived from an EMBL/GenBank/DDBJ whole genome shotgun (WGS) entry which is preliminary data.</text>
</comment>
<evidence type="ECO:0000256" key="6">
    <source>
        <dbReference type="ARBA" id="ARBA00023136"/>
    </source>
</evidence>
<evidence type="ECO:0000313" key="9">
    <source>
        <dbReference type="Proteomes" id="UP001138681"/>
    </source>
</evidence>
<keyword evidence="5 7" id="KW-1133">Transmembrane helix</keyword>
<evidence type="ECO:0000256" key="1">
    <source>
        <dbReference type="ARBA" id="ARBA00004651"/>
    </source>
</evidence>
<proteinExistence type="inferred from homology"/>
<sequence length="157" mass="17122">MSGLTNLWQRLTRILSGTIAESIAQLLARIALAGIFWRSYQTKVVDGTWLQIDEVQYLIFENEFSGLPIPTDLAVPMATYAEFAFPILLALGLFTRFSALALMGMAVVIQLFVFPDAAHFFGWAITVLALGAFLVSRGGGLFSLDAIIGRFTAAKDA</sequence>
<organism evidence="8 9">
    <name type="scientific">Erythrobacter crassostreae</name>
    <dbReference type="NCBI Taxonomy" id="2828328"/>
    <lineage>
        <taxon>Bacteria</taxon>
        <taxon>Pseudomonadati</taxon>
        <taxon>Pseudomonadota</taxon>
        <taxon>Alphaproteobacteria</taxon>
        <taxon>Sphingomonadales</taxon>
        <taxon>Erythrobacteraceae</taxon>
        <taxon>Erythrobacter/Porphyrobacter group</taxon>
        <taxon>Erythrobacter</taxon>
    </lineage>
</organism>
<accession>A0A9X1F0M6</accession>
<name>A0A9X1F0M6_9SPHN</name>
<evidence type="ECO:0000313" key="8">
    <source>
        <dbReference type="EMBL" id="MBV7258165.1"/>
    </source>
</evidence>
<evidence type="ECO:0000256" key="2">
    <source>
        <dbReference type="ARBA" id="ARBA00006679"/>
    </source>
</evidence>
<evidence type="ECO:0000256" key="3">
    <source>
        <dbReference type="ARBA" id="ARBA00022475"/>
    </source>
</evidence>
<reference evidence="8" key="1">
    <citation type="submission" date="2021-04" db="EMBL/GenBank/DDBJ databases">
        <authorList>
            <person name="Pira H."/>
            <person name="Risdian C."/>
            <person name="Wink J."/>
        </authorList>
    </citation>
    <scope>NUCLEOTIDE SEQUENCE</scope>
    <source>
        <strain evidence="8">WH158</strain>
    </source>
</reference>
<protein>
    <submittedName>
        <fullName evidence="8">DoxX family protein</fullName>
    </submittedName>
</protein>
<feature type="transmembrane region" description="Helical" evidence="7">
    <location>
        <begin position="120"/>
        <end position="142"/>
    </location>
</feature>
<evidence type="ECO:0000256" key="7">
    <source>
        <dbReference type="SAM" id="Phobius"/>
    </source>
</evidence>
<keyword evidence="3" id="KW-1003">Cell membrane</keyword>
<comment type="subcellular location">
    <subcellularLocation>
        <location evidence="1">Cell membrane</location>
        <topology evidence="1">Multi-pass membrane protein</topology>
    </subcellularLocation>
</comment>
<dbReference type="GO" id="GO:0005886">
    <property type="term" value="C:plasma membrane"/>
    <property type="evidence" value="ECO:0007669"/>
    <property type="project" value="UniProtKB-SubCell"/>
</dbReference>
<keyword evidence="4 7" id="KW-0812">Transmembrane</keyword>
<dbReference type="AlphaFoldDB" id="A0A9X1F0M6"/>
<comment type="similarity">
    <text evidence="2">Belongs to the DoxX family.</text>
</comment>
<dbReference type="PANTHER" id="PTHR33452">
    <property type="entry name" value="OXIDOREDUCTASE CATD-RELATED"/>
    <property type="match status" value="1"/>
</dbReference>
<evidence type="ECO:0000256" key="5">
    <source>
        <dbReference type="ARBA" id="ARBA00022989"/>
    </source>
</evidence>
<dbReference type="Proteomes" id="UP001138681">
    <property type="component" value="Unassembled WGS sequence"/>
</dbReference>
<dbReference type="InterPro" id="IPR051907">
    <property type="entry name" value="DoxX-like_oxidoreductase"/>
</dbReference>
<dbReference type="PANTHER" id="PTHR33452:SF1">
    <property type="entry name" value="INNER MEMBRANE PROTEIN YPHA-RELATED"/>
    <property type="match status" value="1"/>
</dbReference>
<dbReference type="InterPro" id="IPR032808">
    <property type="entry name" value="DoxX"/>
</dbReference>
<feature type="transmembrane region" description="Helical" evidence="7">
    <location>
        <begin position="87"/>
        <end position="114"/>
    </location>
</feature>
<keyword evidence="9" id="KW-1185">Reference proteome</keyword>
<gene>
    <name evidence="8" type="ORF">KCG46_01100</name>
</gene>
<dbReference type="Pfam" id="PF07681">
    <property type="entry name" value="DoxX"/>
    <property type="match status" value="1"/>
</dbReference>
<dbReference type="RefSeq" id="WP_218403523.1">
    <property type="nucleotide sequence ID" value="NZ_JAGSPC010000001.1"/>
</dbReference>
<dbReference type="EMBL" id="JAGSPC010000001">
    <property type="protein sequence ID" value="MBV7258165.1"/>
    <property type="molecule type" value="Genomic_DNA"/>
</dbReference>
<keyword evidence="6 7" id="KW-0472">Membrane</keyword>
<evidence type="ECO:0000256" key="4">
    <source>
        <dbReference type="ARBA" id="ARBA00022692"/>
    </source>
</evidence>